<dbReference type="Proteomes" id="UP001060170">
    <property type="component" value="Chromosome 3"/>
</dbReference>
<evidence type="ECO:0000313" key="1">
    <source>
        <dbReference type="EMBL" id="KAI7958945.1"/>
    </source>
</evidence>
<reference evidence="2" key="2">
    <citation type="journal article" date="2018" name="Mol. Plant Microbe Interact.">
        <title>Genome sequence resources for the wheat stripe rust pathogen (Puccinia striiformis f. sp. tritici) and the barley stripe rust pathogen (Puccinia striiformis f. sp. hordei).</title>
        <authorList>
            <person name="Xia C."/>
            <person name="Wang M."/>
            <person name="Yin C."/>
            <person name="Cornejo O.E."/>
            <person name="Hulbert S.H."/>
            <person name="Chen X."/>
        </authorList>
    </citation>
    <scope>NUCLEOTIDE SEQUENCE [LARGE SCALE GENOMIC DNA]</scope>
    <source>
        <strain evidence="2">93-210</strain>
    </source>
</reference>
<dbReference type="EMBL" id="CM045867">
    <property type="protein sequence ID" value="KAI7958945.1"/>
    <property type="molecule type" value="Genomic_DNA"/>
</dbReference>
<comment type="caution">
    <text evidence="1">The sequence shown here is derived from an EMBL/GenBank/DDBJ whole genome shotgun (WGS) entry which is preliminary data.</text>
</comment>
<reference evidence="1 2" key="3">
    <citation type="journal article" date="2022" name="Microbiol. Spectr.">
        <title>Folding features and dynamics of 3D genome architecture in plant fungal pathogens.</title>
        <authorList>
            <person name="Xia C."/>
        </authorList>
    </citation>
    <scope>NUCLEOTIDE SEQUENCE [LARGE SCALE GENOMIC DNA]</scope>
    <source>
        <strain evidence="1 2">93-210</strain>
    </source>
</reference>
<evidence type="ECO:0000313" key="2">
    <source>
        <dbReference type="Proteomes" id="UP001060170"/>
    </source>
</evidence>
<name>A0ACC0EQR1_9BASI</name>
<reference evidence="2" key="1">
    <citation type="journal article" date="2018" name="BMC Genomics">
        <title>Genomic insights into host adaptation between the wheat stripe rust pathogen (Puccinia striiformis f. sp. tritici) and the barley stripe rust pathogen (Puccinia striiformis f. sp. hordei).</title>
        <authorList>
            <person name="Xia C."/>
            <person name="Wang M."/>
            <person name="Yin C."/>
            <person name="Cornejo O.E."/>
            <person name="Hulbert S.H."/>
            <person name="Chen X."/>
        </authorList>
    </citation>
    <scope>NUCLEOTIDE SEQUENCE [LARGE SCALE GENOMIC DNA]</scope>
    <source>
        <strain evidence="2">93-210</strain>
    </source>
</reference>
<sequence>MLDAITVNYMAIYLRLPTQAFIDFAAEKREKPKAESAPDDNAHGFNSTRSIEIGLIRACDMNEFGAQLTAASNECIFICSYTRINSTAREFRPVPATTLSLEVASPSGIWVGCEDV</sequence>
<gene>
    <name evidence="1" type="ORF">MJO28_002736</name>
</gene>
<proteinExistence type="predicted"/>
<protein>
    <submittedName>
        <fullName evidence="1">Uncharacterized protein</fullName>
    </submittedName>
</protein>
<keyword evidence="2" id="KW-1185">Reference proteome</keyword>
<organism evidence="1 2">
    <name type="scientific">Puccinia striiformis f. sp. tritici</name>
    <dbReference type="NCBI Taxonomy" id="168172"/>
    <lineage>
        <taxon>Eukaryota</taxon>
        <taxon>Fungi</taxon>
        <taxon>Dikarya</taxon>
        <taxon>Basidiomycota</taxon>
        <taxon>Pucciniomycotina</taxon>
        <taxon>Pucciniomycetes</taxon>
        <taxon>Pucciniales</taxon>
        <taxon>Pucciniaceae</taxon>
        <taxon>Puccinia</taxon>
    </lineage>
</organism>
<accession>A0ACC0EQR1</accession>